<accession>A0A846MR53</accession>
<feature type="chain" id="PRO_5032898410" description="TonB-dependent receptor" evidence="1">
    <location>
        <begin position="22"/>
        <end position="164"/>
    </location>
</feature>
<evidence type="ECO:0000313" key="3">
    <source>
        <dbReference type="Proteomes" id="UP000537126"/>
    </source>
</evidence>
<feature type="signal peptide" evidence="1">
    <location>
        <begin position="1"/>
        <end position="21"/>
    </location>
</feature>
<proteinExistence type="predicted"/>
<keyword evidence="1" id="KW-0732">Signal</keyword>
<dbReference type="RefSeq" id="WP_243844186.1">
    <property type="nucleotide sequence ID" value="NZ_JAASRN010000002.1"/>
</dbReference>
<dbReference type="AlphaFoldDB" id="A0A846MR53"/>
<sequence length="164" mass="18144">MKNWYLSILLFLLGGMLTAAAQGVTTASMNGQVVDENKQPLPGVVVLVIHQPTGTEYGALTNENGIFNIRNMNVGGPYKVEISFVGYKTFTLENIYLQLGQTFRIDARLQTEEYELSAIEVTAKKDDLFDGNRTGAKTVVDETVINYVAPTASRNLVDYLRFTP</sequence>
<dbReference type="Pfam" id="PF13620">
    <property type="entry name" value="CarboxypepD_reg"/>
    <property type="match status" value="1"/>
</dbReference>
<gene>
    <name evidence="2" type="ORF">FHS56_001577</name>
</gene>
<dbReference type="SUPFAM" id="SSF49464">
    <property type="entry name" value="Carboxypeptidase regulatory domain-like"/>
    <property type="match status" value="1"/>
</dbReference>
<dbReference type="InterPro" id="IPR008969">
    <property type="entry name" value="CarboxyPept-like_regulatory"/>
</dbReference>
<name>A0A846MR53_9BACT</name>
<comment type="caution">
    <text evidence="2">The sequence shown here is derived from an EMBL/GenBank/DDBJ whole genome shotgun (WGS) entry which is preliminary data.</text>
</comment>
<evidence type="ECO:0000313" key="2">
    <source>
        <dbReference type="EMBL" id="NIK74064.1"/>
    </source>
</evidence>
<dbReference type="Gene3D" id="2.60.40.1120">
    <property type="entry name" value="Carboxypeptidase-like, regulatory domain"/>
    <property type="match status" value="1"/>
</dbReference>
<evidence type="ECO:0000256" key="1">
    <source>
        <dbReference type="SAM" id="SignalP"/>
    </source>
</evidence>
<dbReference type="EMBL" id="JAASRN010000002">
    <property type="protein sequence ID" value="NIK74064.1"/>
    <property type="molecule type" value="Genomic_DNA"/>
</dbReference>
<reference evidence="2 3" key="1">
    <citation type="submission" date="2020-03" db="EMBL/GenBank/DDBJ databases">
        <title>Genomic Encyclopedia of Type Strains, Phase IV (KMG-IV): sequencing the most valuable type-strain genomes for metagenomic binning, comparative biology and taxonomic classification.</title>
        <authorList>
            <person name="Goeker M."/>
        </authorList>
    </citation>
    <scope>NUCLEOTIDE SEQUENCE [LARGE SCALE GENOMIC DNA]</scope>
    <source>
        <strain evidence="2 3">DSM 5718</strain>
    </source>
</reference>
<evidence type="ECO:0008006" key="4">
    <source>
        <dbReference type="Google" id="ProtNLM"/>
    </source>
</evidence>
<organism evidence="2 3">
    <name type="scientific">Thermonema lapsum</name>
    <dbReference type="NCBI Taxonomy" id="28195"/>
    <lineage>
        <taxon>Bacteria</taxon>
        <taxon>Pseudomonadati</taxon>
        <taxon>Bacteroidota</taxon>
        <taxon>Cytophagia</taxon>
        <taxon>Cytophagales</taxon>
        <taxon>Thermonemataceae</taxon>
        <taxon>Thermonema</taxon>
    </lineage>
</organism>
<dbReference type="Proteomes" id="UP000537126">
    <property type="component" value="Unassembled WGS sequence"/>
</dbReference>
<keyword evidence="3" id="KW-1185">Reference proteome</keyword>
<protein>
    <recommendedName>
        <fullName evidence="4">TonB-dependent receptor</fullName>
    </recommendedName>
</protein>